<organism evidence="1 2">
    <name type="scientific">Microvenator marinus</name>
    <dbReference type="NCBI Taxonomy" id="2600177"/>
    <lineage>
        <taxon>Bacteria</taxon>
        <taxon>Deltaproteobacteria</taxon>
        <taxon>Bradymonadales</taxon>
        <taxon>Microvenatoraceae</taxon>
        <taxon>Microvenator</taxon>
    </lineage>
</organism>
<sequence>MKNKPIPNNRGSVLVLVTLLTLILASFAIVALRSVSRTVQSSAVYTTRHLATESSNSANRVTGRFVGDRYAGVWREMQAPLYGESSDGDSMVLGGSSDVSSRMDRLMRGPYAKFDNDDLEEFLGGNSNLFGDSATPSFENRLNVEYSSIIRDPYDFPPPPGESATGNTCSKKISIFTEATVGDLDVDWNAANNFGRTRLGLEGVISNVDCGT</sequence>
<keyword evidence="2" id="KW-1185">Reference proteome</keyword>
<accession>A0A5B8XS86</accession>
<proteinExistence type="predicted"/>
<protein>
    <submittedName>
        <fullName evidence="1">Uncharacterized protein</fullName>
    </submittedName>
</protein>
<dbReference type="Proteomes" id="UP000321595">
    <property type="component" value="Chromosome"/>
</dbReference>
<dbReference type="EMBL" id="CP042467">
    <property type="protein sequence ID" value="QED28822.1"/>
    <property type="molecule type" value="Genomic_DNA"/>
</dbReference>
<dbReference type="RefSeq" id="WP_146961594.1">
    <property type="nucleotide sequence ID" value="NZ_CP042467.1"/>
</dbReference>
<name>A0A5B8XS86_9DELT</name>
<dbReference type="OrthoDB" id="5501061at2"/>
<reference evidence="1 2" key="1">
    <citation type="submission" date="2019-08" db="EMBL/GenBank/DDBJ databases">
        <authorList>
            <person name="Liang Q."/>
        </authorList>
    </citation>
    <scope>NUCLEOTIDE SEQUENCE [LARGE SCALE GENOMIC DNA]</scope>
    <source>
        <strain evidence="1 2">V1718</strain>
    </source>
</reference>
<dbReference type="KEGG" id="bbae:FRD01_16565"/>
<evidence type="ECO:0000313" key="2">
    <source>
        <dbReference type="Proteomes" id="UP000321595"/>
    </source>
</evidence>
<gene>
    <name evidence="1" type="ORF">FRD01_16565</name>
</gene>
<dbReference type="AlphaFoldDB" id="A0A5B8XS86"/>
<evidence type="ECO:0000313" key="1">
    <source>
        <dbReference type="EMBL" id="QED28822.1"/>
    </source>
</evidence>